<feature type="region of interest" description="Disordered" evidence="6">
    <location>
        <begin position="188"/>
        <end position="232"/>
    </location>
</feature>
<evidence type="ECO:0000256" key="1">
    <source>
        <dbReference type="ARBA" id="ARBA00004123"/>
    </source>
</evidence>
<dbReference type="AlphaFoldDB" id="A0AAW0WLX1"/>
<sequence>GKEESIQKRGTEKMGVPKMGQDESASTGPVTDGGKVSQDGRKVMKSTEEKRLDRISSCMEELSALLAEERRAKTDDGCKSAMQEKTDMLELTMRHWQSAMAVSSARSSDKEAGTERSGHTSDPGNSSYLKGYKQCIQVVNDVLKASEGPDAECLRQELVQHLSSKVQELTPSSVSAGENARAGVPVISPPSASAETEQSHPASLENAANISAIQGHSKNSGPSRKDTITTTTAITLQTSPCVKHINKSEELKT</sequence>
<feature type="non-terminal residue" evidence="8">
    <location>
        <position position="1"/>
    </location>
</feature>
<feature type="domain" description="Orange" evidence="7">
    <location>
        <begin position="128"/>
        <end position="162"/>
    </location>
</feature>
<evidence type="ECO:0000259" key="7">
    <source>
        <dbReference type="PROSITE" id="PS51054"/>
    </source>
</evidence>
<feature type="region of interest" description="Disordered" evidence="6">
    <location>
        <begin position="98"/>
        <end position="127"/>
    </location>
</feature>
<feature type="non-terminal residue" evidence="8">
    <location>
        <position position="253"/>
    </location>
</feature>
<evidence type="ECO:0000256" key="3">
    <source>
        <dbReference type="ARBA" id="ARBA00023125"/>
    </source>
</evidence>
<keyword evidence="4" id="KW-0804">Transcription</keyword>
<dbReference type="Gene3D" id="4.10.280.10">
    <property type="entry name" value="Helix-loop-helix DNA-binding domain"/>
    <property type="match status" value="1"/>
</dbReference>
<accession>A0AAW0WLX1</accession>
<keyword evidence="5" id="KW-0539">Nucleus</keyword>
<dbReference type="GO" id="GO:0046983">
    <property type="term" value="F:protein dimerization activity"/>
    <property type="evidence" value="ECO:0007669"/>
    <property type="project" value="InterPro"/>
</dbReference>
<protein>
    <recommendedName>
        <fullName evidence="7">Orange domain-containing protein</fullName>
    </recommendedName>
</protein>
<evidence type="ECO:0000256" key="2">
    <source>
        <dbReference type="ARBA" id="ARBA00023015"/>
    </source>
</evidence>
<comment type="subcellular location">
    <subcellularLocation>
        <location evidence="1">Nucleus</location>
    </subcellularLocation>
</comment>
<dbReference type="InterPro" id="IPR036638">
    <property type="entry name" value="HLH_DNA-bd_sf"/>
</dbReference>
<feature type="compositionally biased region" description="Basic and acidic residues" evidence="6">
    <location>
        <begin position="107"/>
        <end position="119"/>
    </location>
</feature>
<dbReference type="EMBL" id="JARKIK010000072">
    <property type="protein sequence ID" value="KAK8728230.1"/>
    <property type="molecule type" value="Genomic_DNA"/>
</dbReference>
<name>A0AAW0WLX1_CHEQU</name>
<keyword evidence="2" id="KW-0805">Transcription regulation</keyword>
<gene>
    <name evidence="8" type="ORF">OTU49_009182</name>
</gene>
<dbReference type="InterPro" id="IPR003650">
    <property type="entry name" value="Orange_dom"/>
</dbReference>
<evidence type="ECO:0000256" key="5">
    <source>
        <dbReference type="ARBA" id="ARBA00023242"/>
    </source>
</evidence>
<dbReference type="GO" id="GO:0006355">
    <property type="term" value="P:regulation of DNA-templated transcription"/>
    <property type="evidence" value="ECO:0007669"/>
    <property type="project" value="InterPro"/>
</dbReference>
<dbReference type="Proteomes" id="UP001445076">
    <property type="component" value="Unassembled WGS sequence"/>
</dbReference>
<feature type="compositionally biased region" description="Polar residues" evidence="6">
    <location>
        <begin position="190"/>
        <end position="222"/>
    </location>
</feature>
<dbReference type="PANTHER" id="PTHR10985">
    <property type="entry name" value="BASIC HELIX-LOOP-HELIX TRANSCRIPTION FACTOR, HES-RELATED"/>
    <property type="match status" value="1"/>
</dbReference>
<keyword evidence="9" id="KW-1185">Reference proteome</keyword>
<keyword evidence="3" id="KW-0238">DNA-binding</keyword>
<feature type="compositionally biased region" description="Basic and acidic residues" evidence="6">
    <location>
        <begin position="38"/>
        <end position="53"/>
    </location>
</feature>
<feature type="compositionally biased region" description="Basic and acidic residues" evidence="6">
    <location>
        <begin position="1"/>
        <end position="12"/>
    </location>
</feature>
<dbReference type="GO" id="GO:0003677">
    <property type="term" value="F:DNA binding"/>
    <property type="evidence" value="ECO:0007669"/>
    <property type="project" value="UniProtKB-KW"/>
</dbReference>
<evidence type="ECO:0000256" key="4">
    <source>
        <dbReference type="ARBA" id="ARBA00023163"/>
    </source>
</evidence>
<evidence type="ECO:0000313" key="9">
    <source>
        <dbReference type="Proteomes" id="UP001445076"/>
    </source>
</evidence>
<dbReference type="PROSITE" id="PS51054">
    <property type="entry name" value="ORANGE"/>
    <property type="match status" value="1"/>
</dbReference>
<evidence type="ECO:0000313" key="8">
    <source>
        <dbReference type="EMBL" id="KAK8728230.1"/>
    </source>
</evidence>
<evidence type="ECO:0000256" key="6">
    <source>
        <dbReference type="SAM" id="MobiDB-lite"/>
    </source>
</evidence>
<proteinExistence type="predicted"/>
<dbReference type="GO" id="GO:0005634">
    <property type="term" value="C:nucleus"/>
    <property type="evidence" value="ECO:0007669"/>
    <property type="project" value="UniProtKB-SubCell"/>
</dbReference>
<reference evidence="8 9" key="1">
    <citation type="journal article" date="2024" name="BMC Genomics">
        <title>Genome assembly of redclaw crayfish (Cherax quadricarinatus) provides insights into its immune adaptation and hypoxia tolerance.</title>
        <authorList>
            <person name="Liu Z."/>
            <person name="Zheng J."/>
            <person name="Li H."/>
            <person name="Fang K."/>
            <person name="Wang S."/>
            <person name="He J."/>
            <person name="Zhou D."/>
            <person name="Weng S."/>
            <person name="Chi M."/>
            <person name="Gu Z."/>
            <person name="He J."/>
            <person name="Li F."/>
            <person name="Wang M."/>
        </authorList>
    </citation>
    <scope>NUCLEOTIDE SEQUENCE [LARGE SCALE GENOMIC DNA]</scope>
    <source>
        <strain evidence="8">ZL_2023a</strain>
    </source>
</reference>
<dbReference type="SMART" id="SM00511">
    <property type="entry name" value="ORANGE"/>
    <property type="match status" value="1"/>
</dbReference>
<feature type="region of interest" description="Disordered" evidence="6">
    <location>
        <begin position="1"/>
        <end position="53"/>
    </location>
</feature>
<dbReference type="InterPro" id="IPR050370">
    <property type="entry name" value="HES_HEY"/>
</dbReference>
<organism evidence="8 9">
    <name type="scientific">Cherax quadricarinatus</name>
    <name type="common">Australian red claw crayfish</name>
    <dbReference type="NCBI Taxonomy" id="27406"/>
    <lineage>
        <taxon>Eukaryota</taxon>
        <taxon>Metazoa</taxon>
        <taxon>Ecdysozoa</taxon>
        <taxon>Arthropoda</taxon>
        <taxon>Crustacea</taxon>
        <taxon>Multicrustacea</taxon>
        <taxon>Malacostraca</taxon>
        <taxon>Eumalacostraca</taxon>
        <taxon>Eucarida</taxon>
        <taxon>Decapoda</taxon>
        <taxon>Pleocyemata</taxon>
        <taxon>Astacidea</taxon>
        <taxon>Parastacoidea</taxon>
        <taxon>Parastacidae</taxon>
        <taxon>Cherax</taxon>
    </lineage>
</organism>
<comment type="caution">
    <text evidence="8">The sequence shown here is derived from an EMBL/GenBank/DDBJ whole genome shotgun (WGS) entry which is preliminary data.</text>
</comment>